<evidence type="ECO:0000259" key="3">
    <source>
        <dbReference type="Pfam" id="PF25023"/>
    </source>
</evidence>
<name>A0AAE9ZBN9_9GAMM</name>
<feature type="chain" id="PRO_5042113910" evidence="2">
    <location>
        <begin position="35"/>
        <end position="2329"/>
    </location>
</feature>
<dbReference type="PANTHER" id="PTHR32305:SF15">
    <property type="entry name" value="PROTEIN RHSA-RELATED"/>
    <property type="match status" value="1"/>
</dbReference>
<organism evidence="4 5">
    <name type="scientific">Thalassomonas viridans</name>
    <dbReference type="NCBI Taxonomy" id="137584"/>
    <lineage>
        <taxon>Bacteria</taxon>
        <taxon>Pseudomonadati</taxon>
        <taxon>Pseudomonadota</taxon>
        <taxon>Gammaproteobacteria</taxon>
        <taxon>Alteromonadales</taxon>
        <taxon>Colwelliaceae</taxon>
        <taxon>Thalassomonas</taxon>
    </lineage>
</organism>
<keyword evidence="2" id="KW-0732">Signal</keyword>
<protein>
    <submittedName>
        <fullName evidence="4">RHS repeat-associated core domain-containing protein</fullName>
    </submittedName>
</protein>
<reference evidence="4 5" key="1">
    <citation type="journal article" date="2015" name="Genome Announc.">
        <title>Draft Genome Sequences of Marine Isolates of Thalassomonas viridans and Thalassomonas actiniarum.</title>
        <authorList>
            <person name="Olonade I."/>
            <person name="van Zyl L.J."/>
            <person name="Trindade M."/>
        </authorList>
    </citation>
    <scope>NUCLEOTIDE SEQUENCE [LARGE SCALE GENOMIC DNA]</scope>
    <source>
        <strain evidence="4 5">XOM25</strain>
    </source>
</reference>
<dbReference type="RefSeq" id="WP_044842468.1">
    <property type="nucleotide sequence ID" value="NZ_CP059733.1"/>
</dbReference>
<dbReference type="InterPro" id="IPR056823">
    <property type="entry name" value="TEN-like_YD-shell"/>
</dbReference>
<feature type="domain" description="Teneurin-like YD-shell" evidence="3">
    <location>
        <begin position="2057"/>
        <end position="2159"/>
    </location>
</feature>
<evidence type="ECO:0000313" key="5">
    <source>
        <dbReference type="Proteomes" id="UP000032352"/>
    </source>
</evidence>
<keyword evidence="5" id="KW-1185">Reference proteome</keyword>
<evidence type="ECO:0000256" key="2">
    <source>
        <dbReference type="SAM" id="SignalP"/>
    </source>
</evidence>
<gene>
    <name evidence="4" type="ORF">SG34_020195</name>
</gene>
<sequence length="2329" mass="252916">MNYKNNIRQMQAAYLFVGVMLLTLVSLFSTPVLAAEDNHRTSNLTLESGEPAQIVIRVVETGEPPGIEVASGAELLTDVTVEKVGRLSRSGFQRYLFTITPKSNVAGSGEVIFSYRNQTPSKGEFNEFYHVNFFIDGEVLYPTPEPVHVNKYLTFDSGSEGLLLLTEQAELFVEEASYTLESGDNLLSGVSINKLALNGESYQPQLVLHSIAGQSGSGEITVKLVQLVNQDGGCLDGTDNCHRQEIYIHLSFRIEALIATPEPENFYKNIIFNLGESKELLTRSADFLVTPGHQFTGGANLLANVSKEQDGNRFRYLLTANTSEDGNGEFIITYTQAVNPDGTCLEGGDTCRSQLVFEHFNFIVFPDAPVPEPIHLNKQLDIASGYAGSLDLDYLPVTYLQDPVYTIEAGAGLVSAVTLSKKQQEGNKYQPEITIQTIAGEIGAGEITIEMVQATNNGRICLGGGDACYRQPVVVHLAFNSLALVPTPEPLHTYKEIRLNQGEVKDVITKVGDYQAEPTAAFITGENLLASVVKTPDGRNYRYWLTAGESTEGAGELVVTYTIENDETGTCEDGGDTCRWQEIRQHILFSVEAETLYPTPAPYHRNKYLTLASGYQASVALSYGVETNLQEPVVVIESGEHLLSGVTITKAYEQGEVYQSVLNLQSLAGQSGKGEITVKLLYGVNQGKKCEDGGTGCHQQEVYIHLEFVVEALVPTPEPVHEHKELHFEQGEIKDIATRIGDYLVEPSVTFTSGESLVSVRREPDGRNYRYYLTATGNAAGEGEMVIAYTLENDVAGTCEQGDTCREQVIYQHVLFKVEPEVLKGVPAPLHFNHRINLATGHEATFALDTLSNVYLEEPVYTLESGAGLLSSVAISKHEQVGNSYQPKITLQAHAGQTGVGELLVKMVREVNVGDKCLAGDNSCHHQEIYIHLTFSVDPLIPTPAPVHEYKEVSLNTGEVKDVITHLGDYLTEPEISFVSGEYLLTSVREEQEARRYRYYLQANESEAGSGEMVITYTTGEQVYGTCQEGGDTCREQVTHQHILFTVEPQVATPEPRHEYKQVSVPLGYSAEVDLAYWADEYLEEPSYAIEAGEELLAHASLVKKAVDGQEYLPSLSIESSPEQNSLERNSSGEIIVKLVRAVNRDKVCLDGTTSCHAQVIYVHVQFSVEALVPTPEPVHQYKTVTLAPGEIKSVRTSLEDFIAAPTYAFNSGDNLLTSVTSSVSGRAYIYELTAHDSEAGSGELVITYTAKLSNVFGTCADGGDSCREQVIHRHILFTVEEKAATPQPQHVIRAVTLAPGGEAEIDLYYLPTTTGGTPAYTLDSGAGLVAGVAFSEVPLADGTYQQLMTLQTAAGQTGNGEITVKLSREVNRGKVCTEGDSCYRQEVFVHVQFTLAPLLPVPEPVYEYKDETFDAGESKLLTIHTGNHEAGVGLKFNSGHELFTEVTGELDTNVYRLNMTANDSQAGSGELVITYTKKLLVTGECELGGDSCREQVNHLHINFTVEDKEATPEPIHVNRRITLDAGTTASYVYLPKPYIEEPVYNITEGADLLSAVTITKTAESGDYYEPEISLQSLAGQQGSGEITVELVHRVNQNKVCVDGGDSCQRQVVYLHLQFEVKGLIPDPEPVHLYKEFQLNHGEAVSFNTDTGDYLAEPVYSFSSGESLIQSVTQEQKLKHTRYTLTPIANGDVTGSGEMLLTYTTEKSALGTCLSGTDSCRRQLNYLHVKFKLGYDTPEPIHEYADLTLTQRQGSVRIGNFDPAYGAEVNIVSGGQFLDAAEVQWRTANSAYLELTANSAGAGEIVVTVKDKAYVFGCGDSCPVQTVYWHLNFQTENNVAAEQLTTDVQLAPGETLALTGPIAAFSDDKSLSVISGDNLLQTADLQLDTVVGNLSQAQVNIVTEAGQTGTGSLQVNLSKPAAGCYGSCWTQEVVWTINFAVSDTAPGDELKHINQSITLAANSSQILELGRYVEQTSYPIDFVSGAELINQAEIRFQPDSEGTNTWLELRTEKFVTGNSELVFQVKETEPGCVEDCPEQTVVWHLDIEVIENDSPGITYVMTDMLGSPMLTMDVDGDIIKRTYYQPFGKVTDAPDNLENLKDESGYTGHIQDQHLGLTYMQARYYDPEIGRFYSIDPVGYINQNPIMSFNRYLYVNNNPYKYTDPDGRLLLQAFGVIVGAYTAGKAAADAGGSKEEIAIAAGLGVITGFFTGGLSAAAVQKTATIGIAKAVAASKAKSGFSTLATSSVSGLLTTAGSSTVGQIMIDGKVDGSRVAVDSAKGLMIGVAAGAPAAAIGVATQTTELLGTMSAGATALMLTEEGIGNEYFGY</sequence>
<evidence type="ECO:0000313" key="4">
    <source>
        <dbReference type="EMBL" id="WDE08453.1"/>
    </source>
</evidence>
<keyword evidence="1" id="KW-0677">Repeat</keyword>
<accession>A0AAE9ZBN9</accession>
<dbReference type="NCBIfam" id="TIGR03696">
    <property type="entry name" value="Rhs_assc_core"/>
    <property type="match status" value="1"/>
</dbReference>
<proteinExistence type="predicted"/>
<dbReference type="Proteomes" id="UP000032352">
    <property type="component" value="Chromosome"/>
</dbReference>
<dbReference type="Gene3D" id="2.180.10.10">
    <property type="entry name" value="RHS repeat-associated core"/>
    <property type="match status" value="1"/>
</dbReference>
<dbReference type="PANTHER" id="PTHR32305">
    <property type="match status" value="1"/>
</dbReference>
<dbReference type="InterPro" id="IPR022385">
    <property type="entry name" value="Rhs_assc_core"/>
</dbReference>
<dbReference type="InterPro" id="IPR050708">
    <property type="entry name" value="T6SS_VgrG/RHS"/>
</dbReference>
<dbReference type="EMBL" id="CP059733">
    <property type="protein sequence ID" value="WDE08453.1"/>
    <property type="molecule type" value="Genomic_DNA"/>
</dbReference>
<dbReference type="Pfam" id="PF25023">
    <property type="entry name" value="TEN_YD-shell"/>
    <property type="match status" value="1"/>
</dbReference>
<reference evidence="4 5" key="2">
    <citation type="journal article" date="2022" name="Mar. Drugs">
        <title>Bioassay-Guided Fractionation Leads to the Detection of Cholic Acid Generated by the Rare Thalassomonas sp.</title>
        <authorList>
            <person name="Pheiffer F."/>
            <person name="Schneider Y.K."/>
            <person name="Hansen E.H."/>
            <person name="Andersen J.H."/>
            <person name="Isaksson J."/>
            <person name="Busche T."/>
            <person name="R C."/>
            <person name="Kalinowski J."/>
            <person name="Zyl L.V."/>
            <person name="Trindade M."/>
        </authorList>
    </citation>
    <scope>NUCLEOTIDE SEQUENCE [LARGE SCALE GENOMIC DNA]</scope>
    <source>
        <strain evidence="4 5">XOM25</strain>
    </source>
</reference>
<feature type="signal peptide" evidence="2">
    <location>
        <begin position="1"/>
        <end position="34"/>
    </location>
</feature>
<dbReference type="KEGG" id="tvd:SG34_020195"/>
<evidence type="ECO:0000256" key="1">
    <source>
        <dbReference type="ARBA" id="ARBA00022737"/>
    </source>
</evidence>